<name>A0A8H5CZ27_9AGAR</name>
<organism evidence="2 3">
    <name type="scientific">Tetrapyrgos nigripes</name>
    <dbReference type="NCBI Taxonomy" id="182062"/>
    <lineage>
        <taxon>Eukaryota</taxon>
        <taxon>Fungi</taxon>
        <taxon>Dikarya</taxon>
        <taxon>Basidiomycota</taxon>
        <taxon>Agaricomycotina</taxon>
        <taxon>Agaricomycetes</taxon>
        <taxon>Agaricomycetidae</taxon>
        <taxon>Agaricales</taxon>
        <taxon>Marasmiineae</taxon>
        <taxon>Marasmiaceae</taxon>
        <taxon>Tetrapyrgos</taxon>
    </lineage>
</organism>
<feature type="region of interest" description="Disordered" evidence="1">
    <location>
        <begin position="393"/>
        <end position="448"/>
    </location>
</feature>
<dbReference type="EMBL" id="JAACJM010000079">
    <property type="protein sequence ID" value="KAF5349756.1"/>
    <property type="molecule type" value="Genomic_DNA"/>
</dbReference>
<proteinExistence type="predicted"/>
<dbReference type="AlphaFoldDB" id="A0A8H5CZ27"/>
<accession>A0A8H5CZ27</accession>
<feature type="region of interest" description="Disordered" evidence="1">
    <location>
        <begin position="51"/>
        <end position="95"/>
    </location>
</feature>
<sequence length="708" mass="78003">MHASQQPFGECIMMEVGDAMTVMTEEGGDHGDVDGYWNSDENLLRVSQWRLAVPDDAENPETNSDRDSRMDVDSGKKSDVETGSLDTDSQHQEVELSTRNFPQAPQHYNLTAGEGFNSLDNYATVVPSSSFYDPSPYVGNSFSQVRDAALGLPTGNEFSVSSSSYGSSGSSCSAGYANFRINLSDMLGCQGSGGPEEPDFSDSSSSFFVHSSGCDSSSVYRQAGPWTFSDSDSTGGYVVEERQECWQDKVAQESRVASNIDASMTDDSSSVRVNVLPEDPSMNPTAPVHFQSSIDSDAMLLKSLGSLPPALHWQPYRQYLNSSIGDENSCYSLYPSFPSPGVHEQLPSLPFSTAGSPPCGPATAPFPQEEPPPSMHWQYQDDRQYSNNLIDDENQSYSQRPPSPGVYEQLSSPPFSAASPPPRSPSPSSNISFSQEEPPPPMLRDPVPHQAAISPFSRFQYPLPLTAGQTLTQNTGSPAFLPSSRHDKISTRIQEDPAMFWGCNLWPFYTGIPILVVTDPDGNFSVPEFYEYNEQASSNTESDEDIEILSNDLDGQSSSTSGLYQDSSALPDSTDFEMVYDSEPLPLQHSYNCHVCNVRSFSRKEALERHLNTAHKAKNFKTQSRSKSAARSNRSQRMCKSNLLALERDHGNIARHQRTRGCMQERVELLERAYDLVNELSATLYQDNIESGLFSDPHSLDFFSLDSH</sequence>
<gene>
    <name evidence="2" type="ORF">D9758_010195</name>
</gene>
<feature type="compositionally biased region" description="Basic and acidic residues" evidence="1">
    <location>
        <begin position="63"/>
        <end position="80"/>
    </location>
</feature>
<evidence type="ECO:0000313" key="3">
    <source>
        <dbReference type="Proteomes" id="UP000559256"/>
    </source>
</evidence>
<evidence type="ECO:0000256" key="1">
    <source>
        <dbReference type="SAM" id="MobiDB-lite"/>
    </source>
</evidence>
<evidence type="ECO:0000313" key="2">
    <source>
        <dbReference type="EMBL" id="KAF5349756.1"/>
    </source>
</evidence>
<keyword evidence="3" id="KW-1185">Reference proteome</keyword>
<feature type="region of interest" description="Disordered" evidence="1">
    <location>
        <begin position="345"/>
        <end position="379"/>
    </location>
</feature>
<comment type="caution">
    <text evidence="2">The sequence shown here is derived from an EMBL/GenBank/DDBJ whole genome shotgun (WGS) entry which is preliminary data.</text>
</comment>
<dbReference type="Proteomes" id="UP000559256">
    <property type="component" value="Unassembled WGS sequence"/>
</dbReference>
<protein>
    <submittedName>
        <fullName evidence="2">Uncharacterized protein</fullName>
    </submittedName>
</protein>
<reference evidence="2 3" key="1">
    <citation type="journal article" date="2020" name="ISME J.">
        <title>Uncovering the hidden diversity of litter-decomposition mechanisms in mushroom-forming fungi.</title>
        <authorList>
            <person name="Floudas D."/>
            <person name="Bentzer J."/>
            <person name="Ahren D."/>
            <person name="Johansson T."/>
            <person name="Persson P."/>
            <person name="Tunlid A."/>
        </authorList>
    </citation>
    <scope>NUCLEOTIDE SEQUENCE [LARGE SCALE GENOMIC DNA]</scope>
    <source>
        <strain evidence="2 3">CBS 291.85</strain>
    </source>
</reference>